<reference evidence="2" key="1">
    <citation type="submission" date="2023-02" db="EMBL/GenBank/DDBJ databases">
        <title>Genome of toxic invasive species Heracleum sosnowskyi carries increased number of genes despite the absence of recent whole-genome duplications.</title>
        <authorList>
            <person name="Schelkunov M."/>
            <person name="Shtratnikova V."/>
            <person name="Makarenko M."/>
            <person name="Klepikova A."/>
            <person name="Omelchenko D."/>
            <person name="Novikova G."/>
            <person name="Obukhova E."/>
            <person name="Bogdanov V."/>
            <person name="Penin A."/>
            <person name="Logacheva M."/>
        </authorList>
    </citation>
    <scope>NUCLEOTIDE SEQUENCE</scope>
    <source>
        <strain evidence="2">Hsosn_3</strain>
        <tissue evidence="2">Leaf</tissue>
    </source>
</reference>
<sequence>MAIWRKNNLSSTSEEKKTKTRTLQLPKEQEGKRKAILDLNMPYVETEENNDVETVLSTKRSGFITRSDDKTSASMINVHKHTTFVPPKLMVMGCVACHIYVMVQDNYRICPRCGKCEYLIDVAARVNANKKRAI</sequence>
<keyword evidence="3" id="KW-1185">Reference proteome</keyword>
<dbReference type="Proteomes" id="UP001237642">
    <property type="component" value="Unassembled WGS sequence"/>
</dbReference>
<dbReference type="EMBL" id="JAUIZM010000004">
    <property type="protein sequence ID" value="KAK1390599.1"/>
    <property type="molecule type" value="Genomic_DNA"/>
</dbReference>
<gene>
    <name evidence="2" type="ORF">POM88_018777</name>
</gene>
<name>A0AAD8IT32_9APIA</name>
<organism evidence="2 3">
    <name type="scientific">Heracleum sosnowskyi</name>
    <dbReference type="NCBI Taxonomy" id="360622"/>
    <lineage>
        <taxon>Eukaryota</taxon>
        <taxon>Viridiplantae</taxon>
        <taxon>Streptophyta</taxon>
        <taxon>Embryophyta</taxon>
        <taxon>Tracheophyta</taxon>
        <taxon>Spermatophyta</taxon>
        <taxon>Magnoliopsida</taxon>
        <taxon>eudicotyledons</taxon>
        <taxon>Gunneridae</taxon>
        <taxon>Pentapetalae</taxon>
        <taxon>asterids</taxon>
        <taxon>campanulids</taxon>
        <taxon>Apiales</taxon>
        <taxon>Apiaceae</taxon>
        <taxon>Apioideae</taxon>
        <taxon>apioid superclade</taxon>
        <taxon>Tordylieae</taxon>
        <taxon>Tordyliinae</taxon>
        <taxon>Heracleum</taxon>
    </lineage>
</organism>
<accession>A0AAD8IT32</accession>
<protein>
    <submittedName>
        <fullName evidence="2">Uncharacterized protein</fullName>
    </submittedName>
</protein>
<feature type="region of interest" description="Disordered" evidence="1">
    <location>
        <begin position="1"/>
        <end position="27"/>
    </location>
</feature>
<dbReference type="AlphaFoldDB" id="A0AAD8IT32"/>
<reference evidence="2" key="2">
    <citation type="submission" date="2023-05" db="EMBL/GenBank/DDBJ databases">
        <authorList>
            <person name="Schelkunov M.I."/>
        </authorList>
    </citation>
    <scope>NUCLEOTIDE SEQUENCE</scope>
    <source>
        <strain evidence="2">Hsosn_3</strain>
        <tissue evidence="2">Leaf</tissue>
    </source>
</reference>
<proteinExistence type="predicted"/>
<evidence type="ECO:0000313" key="2">
    <source>
        <dbReference type="EMBL" id="KAK1390599.1"/>
    </source>
</evidence>
<comment type="caution">
    <text evidence="2">The sequence shown here is derived from an EMBL/GenBank/DDBJ whole genome shotgun (WGS) entry which is preliminary data.</text>
</comment>
<evidence type="ECO:0000313" key="3">
    <source>
        <dbReference type="Proteomes" id="UP001237642"/>
    </source>
</evidence>
<evidence type="ECO:0000256" key="1">
    <source>
        <dbReference type="SAM" id="MobiDB-lite"/>
    </source>
</evidence>